<proteinExistence type="inferred from homology"/>
<dbReference type="InterPro" id="IPR003392">
    <property type="entry name" value="PTHD_SSD"/>
</dbReference>
<feature type="transmembrane region" description="Helical" evidence="7">
    <location>
        <begin position="856"/>
        <end position="874"/>
    </location>
</feature>
<sequence length="938" mass="104967">MSLHKYFDISILKKIKTEYDFTGNSIPKTEGYYIQIINIDQERQIQSTNPVLMNNVFYEPNTFQNQPTCIFSINSLKMLCFYHLHQKVDSSIGGLFERYGKFIARHPWKTVIFVGIINAALGVGLLKLNPESGIHQYVPIGNTASKDQKTVETLFKINTSANFNVQSLSDLGQYGEVIIELKNGNNILNITNWKHIEELNDYIRNTTIEDSSGNIYFYSDLCARSSNQCVVDGSFLLESPFTSDMNKGNITYPPYNLSTGQTVLLDRFIGNVVFVNGLIKHATALKLRLNLQSESFDLSRKWEKKFVEKLASFKNTDIMVKYSYSDSLSVELSKNVTGDISVFSVTFTLMIVFACLALMGMNCVDNRYYLGLAGILSTCLAILASFGLVSACGVAFVDIVGIMPFLILGIGVDNMFILLSGLADTKSDDCVETRIGKTIRTSGIAITITSITDIVAFCAGAASVFPSVQNFSWYTGCAVLFCYFNYLTFYTGIMTINEVRVSKQRHWFTCCKTKPHQSLKEEGKSKTVVLFCGGAPRRKREEVEGPIEKYPKILLKKAVLSKPTRIVIIILFVGYLGVSTWGAWNFREDLDLRNLVSSDSYYYNFYDTNLNFFSQSFFVSFYAKSEIEYRLSSNVLKIETLLRKAKEDKDILNTFELSWLDSYTKSPEFQNTSQSNFILGLNTFLDTRGNIFVNDVVIRNNSIVASRFHVLSKSLSTSSDQASLMVRLREITKSSTLPVFVFSPSFVFFEQYVQIVPQTIQTLAIAVSVVFLVTAIFMPLPVLILLVTVSVSMIMVGVIGLMQIWGLTLSSVTMIHIVMCVGFSVDFSAHICHAYAHVSGENRDARVSTALDLAGGPILNGALSSVIGIVVLAFSKSYIFFSFFKVMFIVVVVGAMHAIFLLPVLLSWIGPIYGTPETEPVNDKIKHSEKEEKTKVNL</sequence>
<dbReference type="AlphaFoldDB" id="A0A6J8C7T3"/>
<dbReference type="EMBL" id="CACVKT020004777">
    <property type="protein sequence ID" value="CAC5391506.1"/>
    <property type="molecule type" value="Genomic_DNA"/>
</dbReference>
<reference evidence="9 10" key="1">
    <citation type="submission" date="2020-06" db="EMBL/GenBank/DDBJ databases">
        <authorList>
            <person name="Li R."/>
            <person name="Bekaert M."/>
        </authorList>
    </citation>
    <scope>NUCLEOTIDE SEQUENCE [LARGE SCALE GENOMIC DNA]</scope>
    <source>
        <strain evidence="10">wild</strain>
    </source>
</reference>
<evidence type="ECO:0000256" key="2">
    <source>
        <dbReference type="ARBA" id="ARBA00005585"/>
    </source>
</evidence>
<comment type="similarity">
    <text evidence="2">Belongs to the patched family.</text>
</comment>
<keyword evidence="3 7" id="KW-0812">Transmembrane</keyword>
<evidence type="ECO:0000259" key="8">
    <source>
        <dbReference type="PROSITE" id="PS50156"/>
    </source>
</evidence>
<dbReference type="OrthoDB" id="6510177at2759"/>
<keyword evidence="5 7" id="KW-0472">Membrane</keyword>
<evidence type="ECO:0000256" key="3">
    <source>
        <dbReference type="ARBA" id="ARBA00022692"/>
    </source>
</evidence>
<feature type="transmembrane region" description="Helical" evidence="7">
    <location>
        <begin position="886"/>
        <end position="909"/>
    </location>
</feature>
<dbReference type="PROSITE" id="PS50156">
    <property type="entry name" value="SSD"/>
    <property type="match status" value="1"/>
</dbReference>
<feature type="transmembrane region" description="Helical" evidence="7">
    <location>
        <begin position="566"/>
        <end position="584"/>
    </location>
</feature>
<dbReference type="SUPFAM" id="SSF82866">
    <property type="entry name" value="Multidrug efflux transporter AcrB transmembrane domain"/>
    <property type="match status" value="2"/>
</dbReference>
<evidence type="ECO:0000256" key="5">
    <source>
        <dbReference type="ARBA" id="ARBA00023136"/>
    </source>
</evidence>
<accession>A0A6J8C7T3</accession>
<dbReference type="GO" id="GO:0022857">
    <property type="term" value="F:transmembrane transporter activity"/>
    <property type="evidence" value="ECO:0007669"/>
    <property type="project" value="InterPro"/>
</dbReference>
<comment type="subcellular location">
    <subcellularLocation>
        <location evidence="1">Membrane</location>
        <topology evidence="1">Multi-pass membrane protein</topology>
    </subcellularLocation>
</comment>
<dbReference type="PANTHER" id="PTHR10796:SF92">
    <property type="entry name" value="PATCHED-RELATED, ISOFORM A"/>
    <property type="match status" value="1"/>
</dbReference>
<dbReference type="GO" id="GO:0016020">
    <property type="term" value="C:membrane"/>
    <property type="evidence" value="ECO:0007669"/>
    <property type="project" value="UniProtKB-SubCell"/>
</dbReference>
<feature type="transmembrane region" description="Helical" evidence="7">
    <location>
        <begin position="340"/>
        <end position="361"/>
    </location>
</feature>
<dbReference type="InterPro" id="IPR001036">
    <property type="entry name" value="Acrflvin-R"/>
</dbReference>
<evidence type="ECO:0000256" key="4">
    <source>
        <dbReference type="ARBA" id="ARBA00022989"/>
    </source>
</evidence>
<dbReference type="InterPro" id="IPR000731">
    <property type="entry name" value="SSD"/>
</dbReference>
<evidence type="ECO:0000313" key="10">
    <source>
        <dbReference type="Proteomes" id="UP000507470"/>
    </source>
</evidence>
<keyword evidence="6" id="KW-0325">Glycoprotein</keyword>
<name>A0A6J8C7T3_MYTCO</name>
<dbReference type="Gene3D" id="1.20.1640.10">
    <property type="entry name" value="Multidrug efflux transporter AcrB transmembrane domain"/>
    <property type="match status" value="2"/>
</dbReference>
<dbReference type="Proteomes" id="UP000507470">
    <property type="component" value="Unassembled WGS sequence"/>
</dbReference>
<organism evidence="9 10">
    <name type="scientific">Mytilus coruscus</name>
    <name type="common">Sea mussel</name>
    <dbReference type="NCBI Taxonomy" id="42192"/>
    <lineage>
        <taxon>Eukaryota</taxon>
        <taxon>Metazoa</taxon>
        <taxon>Spiralia</taxon>
        <taxon>Lophotrochozoa</taxon>
        <taxon>Mollusca</taxon>
        <taxon>Bivalvia</taxon>
        <taxon>Autobranchia</taxon>
        <taxon>Pteriomorphia</taxon>
        <taxon>Mytilida</taxon>
        <taxon>Mytiloidea</taxon>
        <taxon>Mytilidae</taxon>
        <taxon>Mytilinae</taxon>
        <taxon>Mytilus</taxon>
    </lineage>
</organism>
<feature type="transmembrane region" description="Helical" evidence="7">
    <location>
        <begin position="471"/>
        <end position="496"/>
    </location>
</feature>
<evidence type="ECO:0000256" key="7">
    <source>
        <dbReference type="SAM" id="Phobius"/>
    </source>
</evidence>
<feature type="domain" description="SSD" evidence="8">
    <location>
        <begin position="339"/>
        <end position="496"/>
    </location>
</feature>
<evidence type="ECO:0000256" key="6">
    <source>
        <dbReference type="ARBA" id="ARBA00023180"/>
    </source>
</evidence>
<gene>
    <name evidence="9" type="ORF">MCOR_26515</name>
</gene>
<dbReference type="PRINTS" id="PR00702">
    <property type="entry name" value="ACRIFLAVINRP"/>
</dbReference>
<protein>
    <recommendedName>
        <fullName evidence="8">SSD domain-containing protein</fullName>
    </recommendedName>
</protein>
<keyword evidence="10" id="KW-1185">Reference proteome</keyword>
<dbReference type="PANTHER" id="PTHR10796">
    <property type="entry name" value="PATCHED-RELATED"/>
    <property type="match status" value="1"/>
</dbReference>
<dbReference type="InterPro" id="IPR051697">
    <property type="entry name" value="Patched_domain-protein"/>
</dbReference>
<feature type="transmembrane region" description="Helical" evidence="7">
    <location>
        <begin position="402"/>
        <end position="423"/>
    </location>
</feature>
<keyword evidence="4 7" id="KW-1133">Transmembrane helix</keyword>
<feature type="transmembrane region" description="Helical" evidence="7">
    <location>
        <begin position="368"/>
        <end position="396"/>
    </location>
</feature>
<evidence type="ECO:0000313" key="9">
    <source>
        <dbReference type="EMBL" id="CAC5391506.1"/>
    </source>
</evidence>
<dbReference type="Pfam" id="PF02460">
    <property type="entry name" value="Patched"/>
    <property type="match status" value="1"/>
</dbReference>
<feature type="transmembrane region" description="Helical" evidence="7">
    <location>
        <begin position="444"/>
        <end position="465"/>
    </location>
</feature>
<evidence type="ECO:0000256" key="1">
    <source>
        <dbReference type="ARBA" id="ARBA00004141"/>
    </source>
</evidence>